<proteinExistence type="predicted"/>
<reference evidence="1 2" key="1">
    <citation type="submission" date="2024-06" db="EMBL/GenBank/DDBJ databases">
        <title>The Natural Products Discovery Center: Release of the First 8490 Sequenced Strains for Exploring Actinobacteria Biosynthetic Diversity.</title>
        <authorList>
            <person name="Kalkreuter E."/>
            <person name="Kautsar S.A."/>
            <person name="Yang D."/>
            <person name="Bader C.D."/>
            <person name="Teijaro C.N."/>
            <person name="Fluegel L."/>
            <person name="Davis C.M."/>
            <person name="Simpson J.R."/>
            <person name="Lauterbach L."/>
            <person name="Steele A.D."/>
            <person name="Gui C."/>
            <person name="Meng S."/>
            <person name="Li G."/>
            <person name="Viehrig K."/>
            <person name="Ye F."/>
            <person name="Su P."/>
            <person name="Kiefer A.F."/>
            <person name="Nichols A."/>
            <person name="Cepeda A.J."/>
            <person name="Yan W."/>
            <person name="Fan B."/>
            <person name="Jiang Y."/>
            <person name="Adhikari A."/>
            <person name="Zheng C.-J."/>
            <person name="Schuster L."/>
            <person name="Cowan T.M."/>
            <person name="Smanski M.J."/>
            <person name="Chevrette M.G."/>
            <person name="De Carvalho L.P.S."/>
            <person name="Shen B."/>
        </authorList>
    </citation>
    <scope>NUCLEOTIDE SEQUENCE [LARGE SCALE GENOMIC DNA]</scope>
    <source>
        <strain evidence="1 2">NPDC020594</strain>
    </source>
</reference>
<keyword evidence="2" id="KW-1185">Reference proteome</keyword>
<gene>
    <name evidence="1" type="ORF">AB0H04_42440</name>
</gene>
<dbReference type="Proteomes" id="UP001551011">
    <property type="component" value="Unassembled WGS sequence"/>
</dbReference>
<organism evidence="1 2">
    <name type="scientific">Streptomyces flaveolus</name>
    <dbReference type="NCBI Taxonomy" id="67297"/>
    <lineage>
        <taxon>Bacteria</taxon>
        <taxon>Bacillati</taxon>
        <taxon>Actinomycetota</taxon>
        <taxon>Actinomycetes</taxon>
        <taxon>Kitasatosporales</taxon>
        <taxon>Streptomycetaceae</taxon>
        <taxon>Streptomyces</taxon>
    </lineage>
</organism>
<dbReference type="EMBL" id="JBFAEG010000050">
    <property type="protein sequence ID" value="MEU5713406.1"/>
    <property type="molecule type" value="Genomic_DNA"/>
</dbReference>
<dbReference type="RefSeq" id="WP_158712576.1">
    <property type="nucleotide sequence ID" value="NZ_JBFAEG010000050.1"/>
</dbReference>
<name>A0ABV3AN71_9ACTN</name>
<comment type="caution">
    <text evidence="1">The sequence shown here is derived from an EMBL/GenBank/DDBJ whole genome shotgun (WGS) entry which is preliminary data.</text>
</comment>
<evidence type="ECO:0000313" key="1">
    <source>
        <dbReference type="EMBL" id="MEU5713406.1"/>
    </source>
</evidence>
<protein>
    <submittedName>
        <fullName evidence="1">Uncharacterized protein</fullName>
    </submittedName>
</protein>
<evidence type="ECO:0000313" key="2">
    <source>
        <dbReference type="Proteomes" id="UP001551011"/>
    </source>
</evidence>
<accession>A0ABV3AN71</accession>
<sequence length="120" mass="12348">MAETRRCIARHDTMCHGSATVGGRRVHFAAATRNGLSLYALGDTPLGLALAAEDDPGPDGPLAPDRLRDRVRRAAHACATGRCAGGPAGPAPACEQMDLALPPGFTAVAVWCLPDPPQGP</sequence>